<accession>A0A1P8K6H0</accession>
<dbReference type="EMBL" id="CP019239">
    <property type="protein sequence ID" value="APW41605.1"/>
    <property type="molecule type" value="Genomic_DNA"/>
</dbReference>
<evidence type="ECO:0008006" key="3">
    <source>
        <dbReference type="Google" id="ProtNLM"/>
    </source>
</evidence>
<name>A0A1P8K6H0_9BURK</name>
<organism evidence="1 2">
    <name type="scientific">Rhodoferax saidenbachensis</name>
    <dbReference type="NCBI Taxonomy" id="1484693"/>
    <lineage>
        <taxon>Bacteria</taxon>
        <taxon>Pseudomonadati</taxon>
        <taxon>Pseudomonadota</taxon>
        <taxon>Betaproteobacteria</taxon>
        <taxon>Burkholderiales</taxon>
        <taxon>Comamonadaceae</taxon>
        <taxon>Rhodoferax</taxon>
    </lineage>
</organism>
<keyword evidence="2" id="KW-1185">Reference proteome</keyword>
<dbReference type="STRING" id="1484693.RS694_02900"/>
<gene>
    <name evidence="1" type="ORF">RS694_02900</name>
</gene>
<dbReference type="SUPFAM" id="SSF53756">
    <property type="entry name" value="UDP-Glycosyltransferase/glycogen phosphorylase"/>
    <property type="match status" value="1"/>
</dbReference>
<dbReference type="RefSeq" id="WP_029708085.1">
    <property type="nucleotide sequence ID" value="NZ_CP019239.1"/>
</dbReference>
<evidence type="ECO:0000313" key="1">
    <source>
        <dbReference type="EMBL" id="APW41605.1"/>
    </source>
</evidence>
<reference evidence="1 2" key="1">
    <citation type="submission" date="2017-01" db="EMBL/GenBank/DDBJ databases">
        <authorList>
            <person name="Mah S.A."/>
            <person name="Swanson W.J."/>
            <person name="Moy G.W."/>
            <person name="Vacquier V.D."/>
        </authorList>
    </citation>
    <scope>NUCLEOTIDE SEQUENCE [LARGE SCALE GENOMIC DNA]</scope>
    <source>
        <strain evidence="1 2">DSM 22694</strain>
    </source>
</reference>
<dbReference type="KEGG" id="rsb:RS694_02900"/>
<protein>
    <recommendedName>
        <fullName evidence="3">Glycosyl transferase family 1 domain-containing protein</fullName>
    </recommendedName>
</protein>
<evidence type="ECO:0000313" key="2">
    <source>
        <dbReference type="Proteomes" id="UP000186110"/>
    </source>
</evidence>
<proteinExistence type="predicted"/>
<dbReference type="Proteomes" id="UP000186110">
    <property type="component" value="Chromosome"/>
</dbReference>
<sequence>MFANLPLIEPEIDNHIAGLRYNEALANIMVGVHGHHKLETVARNFLYYPKLDQQMQTLSEVIFHEQFEQPAPTPTENTLIVASEIYQVGGHSRVIADLVKEVPSPTLVLTDMYWRFRNTPDYLNWVLDAFAAMPVIVLPQRTLWAKCQALGQLTRRLNPKNIFYVNHHEDPIPFVGTLGHVQSNKTLIHHCDHNPSLGSTLEQVAHVDFVEEMAHVCSTHLHRPAWVLPLFVPDGGLKSFRPIENNNFSAVTCGTHVKYIRTGPMALQCIVASVLESLDGQFFHIGELGADWIAEIRVHLQNRGIAPERFVALGNVTSLWETLLHLDAHVYIGSAPIGGGRAAIEAQGCGYPVLFYRVNDQGPAIGSNSLYASKSLEWSDTSALPRLLKEVVPQHASFSALARTFYVEKFSQQEFARVVREVCASRDNAEGHTSQTGDTTCSP</sequence>
<dbReference type="AlphaFoldDB" id="A0A1P8K6H0"/>